<dbReference type="PROSITE" id="PS51746">
    <property type="entry name" value="PPM_2"/>
    <property type="match status" value="1"/>
</dbReference>
<dbReference type="SMART" id="SM00331">
    <property type="entry name" value="PP2C_SIG"/>
    <property type="match status" value="1"/>
</dbReference>
<sequence length="485" mass="51599">MERSGPVPPSEQLAALRAAKAVAGLDDEQLWVRYFSLGGNADLMAVEAHLGGVLPLPPVDGDLLALAVNERLDEFVTARRVPYTRPQYRHRPTTGPLAALLQLLDTASTASPDRLPALTADAGRMLGVEVVVHVVDHQQRRLWRLPCDDEPAGEPIAVEGTLPGRVFQTGTPLPSEGHGAPRLWVPLVDGADRLGVLEVQVGSAAELEDPGLRAQCRWLSSLVGHLVTSMGPYGDALERARRTVRRSVSAELIWQQLPPLTAASEQFVLAGLLEPAEDVGGDAFDYSLSRETVSMAVFDAMGHGLPAGLIAAGALAAYRSVRRDGRSVFEQALAVDEVVAATFPASSFATGVLAELDTGSGRLRYVNAGHPPPLLLRDGRVVKELGGGRRVPFGIEAGGVTVGEEVLEPGDWLAVHTDGVTEARDASGAWFGEERLVEFLTRASAAGHPPPETARRLMRAVLDHQGGVLQDDATVLLACWDAGRP</sequence>
<dbReference type="OrthoDB" id="4935951at2"/>
<dbReference type="InterPro" id="IPR052016">
    <property type="entry name" value="Bact_Sigma-Reg"/>
</dbReference>
<name>A0A1M5S9X9_9ACTN</name>
<dbReference type="PANTHER" id="PTHR43156:SF2">
    <property type="entry name" value="STAGE II SPORULATION PROTEIN E"/>
    <property type="match status" value="1"/>
</dbReference>
<dbReference type="Gene3D" id="3.60.40.10">
    <property type="entry name" value="PPM-type phosphatase domain"/>
    <property type="match status" value="1"/>
</dbReference>
<evidence type="ECO:0000256" key="1">
    <source>
        <dbReference type="ARBA" id="ARBA00022801"/>
    </source>
</evidence>
<dbReference type="InterPro" id="IPR036457">
    <property type="entry name" value="PPM-type-like_dom_sf"/>
</dbReference>
<proteinExistence type="predicted"/>
<evidence type="ECO:0000313" key="4">
    <source>
        <dbReference type="Proteomes" id="UP000184471"/>
    </source>
</evidence>
<feature type="domain" description="PPM-type phosphatase" evidence="2">
    <location>
        <begin position="266"/>
        <end position="480"/>
    </location>
</feature>
<dbReference type="Pfam" id="PF07228">
    <property type="entry name" value="SpoIIE"/>
    <property type="match status" value="1"/>
</dbReference>
<organism evidence="3 4">
    <name type="scientific">Geodermatophilus nigrescens</name>
    <dbReference type="NCBI Taxonomy" id="1070870"/>
    <lineage>
        <taxon>Bacteria</taxon>
        <taxon>Bacillati</taxon>
        <taxon>Actinomycetota</taxon>
        <taxon>Actinomycetes</taxon>
        <taxon>Geodermatophilales</taxon>
        <taxon>Geodermatophilaceae</taxon>
        <taxon>Geodermatophilus</taxon>
    </lineage>
</organism>
<gene>
    <name evidence="3" type="ORF">SAMN05444351_4602</name>
</gene>
<dbReference type="Proteomes" id="UP000184471">
    <property type="component" value="Unassembled WGS sequence"/>
</dbReference>
<dbReference type="PANTHER" id="PTHR43156">
    <property type="entry name" value="STAGE II SPORULATION PROTEIN E-RELATED"/>
    <property type="match status" value="1"/>
</dbReference>
<dbReference type="RefSeq" id="WP_083629040.1">
    <property type="nucleotide sequence ID" value="NZ_FQVX01000008.1"/>
</dbReference>
<evidence type="ECO:0000259" key="2">
    <source>
        <dbReference type="PROSITE" id="PS51746"/>
    </source>
</evidence>
<dbReference type="InterPro" id="IPR001932">
    <property type="entry name" value="PPM-type_phosphatase-like_dom"/>
</dbReference>
<protein>
    <submittedName>
        <fullName evidence="3">Stage II sporulation protein E (SpoIIE)</fullName>
    </submittedName>
</protein>
<keyword evidence="4" id="KW-1185">Reference proteome</keyword>
<dbReference type="EMBL" id="FQVX01000008">
    <property type="protein sequence ID" value="SHH35324.1"/>
    <property type="molecule type" value="Genomic_DNA"/>
</dbReference>
<evidence type="ECO:0000313" key="3">
    <source>
        <dbReference type="EMBL" id="SHH35324.1"/>
    </source>
</evidence>
<dbReference type="STRING" id="1070870.SAMN05444351_4602"/>
<dbReference type="SUPFAM" id="SSF81606">
    <property type="entry name" value="PP2C-like"/>
    <property type="match status" value="1"/>
</dbReference>
<keyword evidence="1" id="KW-0378">Hydrolase</keyword>
<dbReference type="AlphaFoldDB" id="A0A1M5S9X9"/>
<reference evidence="3 4" key="1">
    <citation type="submission" date="2016-11" db="EMBL/GenBank/DDBJ databases">
        <authorList>
            <person name="Jaros S."/>
            <person name="Januszkiewicz K."/>
            <person name="Wedrychowicz H."/>
        </authorList>
    </citation>
    <scope>NUCLEOTIDE SEQUENCE [LARGE SCALE GENOMIC DNA]</scope>
    <source>
        <strain evidence="3 4">DSM 45408</strain>
    </source>
</reference>
<accession>A0A1M5S9X9</accession>
<dbReference type="GO" id="GO:0016791">
    <property type="term" value="F:phosphatase activity"/>
    <property type="evidence" value="ECO:0007669"/>
    <property type="project" value="TreeGrafter"/>
</dbReference>